<name>A0A0F7L6H4_9VIRU</name>
<feature type="compositionally biased region" description="Polar residues" evidence="1">
    <location>
        <begin position="131"/>
        <end position="140"/>
    </location>
</feature>
<accession>A0A0F7L6H4</accession>
<sequence>MEAGPGPPRADPSPRGHRARGRHRGSIRRSPEGPRDGAYCVAGGDRQPGQHPATAPPGGHRADPSRLRRSRHRRPARRVEGAGRGHPWRVPVRVVGGSGGTHRGPGDSPHSVAAQDADAVPADPAGGHESSPAQQLQPAHTRQEGAGSGRAGDYVRDDHGELALKPSQLTRPACWCKQSIEPRRSSGR</sequence>
<feature type="compositionally biased region" description="Basic residues" evidence="1">
    <location>
        <begin position="67"/>
        <end position="76"/>
    </location>
</feature>
<feature type="compositionally biased region" description="Basic and acidic residues" evidence="1">
    <location>
        <begin position="153"/>
        <end position="162"/>
    </location>
</feature>
<proteinExistence type="predicted"/>
<feature type="compositionally biased region" description="Pro residues" evidence="1">
    <location>
        <begin position="1"/>
        <end position="11"/>
    </location>
</feature>
<feature type="compositionally biased region" description="Low complexity" evidence="1">
    <location>
        <begin position="112"/>
        <end position="125"/>
    </location>
</feature>
<dbReference type="EMBL" id="KR029589">
    <property type="protein sequence ID" value="AKH47168.1"/>
    <property type="molecule type" value="Genomic_DNA"/>
</dbReference>
<reference evidence="2" key="2">
    <citation type="submission" date="2015-03" db="EMBL/GenBank/DDBJ databases">
        <authorList>
            <person name="Chow C.-E.T."/>
            <person name="Winget D.M."/>
            <person name="White R.A.III."/>
            <person name="Hallam S.J."/>
            <person name="Suttle C.A."/>
        </authorList>
    </citation>
    <scope>NUCLEOTIDE SEQUENCE</scope>
    <source>
        <strain evidence="2">Anoxic2_5</strain>
    </source>
</reference>
<reference evidence="2" key="1">
    <citation type="journal article" date="2015" name="Front. Microbiol.">
        <title>Combining genomic sequencing methods to explore viral diversity and reveal potential virus-host interactions.</title>
        <authorList>
            <person name="Chow C.E."/>
            <person name="Winget D.M."/>
            <person name="White R.A.III."/>
            <person name="Hallam S.J."/>
            <person name="Suttle C.A."/>
        </authorList>
    </citation>
    <scope>NUCLEOTIDE SEQUENCE</scope>
    <source>
        <strain evidence="2">Anoxic2_5</strain>
    </source>
</reference>
<evidence type="ECO:0000256" key="1">
    <source>
        <dbReference type="SAM" id="MobiDB-lite"/>
    </source>
</evidence>
<protein>
    <submittedName>
        <fullName evidence="2">Uncharacterized protein</fullName>
    </submittedName>
</protein>
<evidence type="ECO:0000313" key="2">
    <source>
        <dbReference type="EMBL" id="AKH47168.1"/>
    </source>
</evidence>
<feature type="compositionally biased region" description="Basic residues" evidence="1">
    <location>
        <begin position="15"/>
        <end position="27"/>
    </location>
</feature>
<organism evidence="2">
    <name type="scientific">uncultured marine virus</name>
    <dbReference type="NCBI Taxonomy" id="186617"/>
    <lineage>
        <taxon>Viruses</taxon>
        <taxon>environmental samples</taxon>
    </lineage>
</organism>
<feature type="region of interest" description="Disordered" evidence="1">
    <location>
        <begin position="1"/>
        <end position="188"/>
    </location>
</feature>